<organism evidence="2 3">
    <name type="scientific">Candidatus Rhabdochlamydia porcellionis</name>
    <dbReference type="NCBI Taxonomy" id="225148"/>
    <lineage>
        <taxon>Bacteria</taxon>
        <taxon>Pseudomonadati</taxon>
        <taxon>Chlamydiota</taxon>
        <taxon>Chlamydiia</taxon>
        <taxon>Parachlamydiales</taxon>
        <taxon>Candidatus Rhabdochlamydiaceae</taxon>
        <taxon>Candidatus Rhabdochlamydia</taxon>
    </lineage>
</organism>
<name>A0ABX8Z560_9BACT</name>
<protein>
    <submittedName>
        <fullName evidence="2">Uncharacterized protein</fullName>
    </submittedName>
</protein>
<keyword evidence="1" id="KW-1133">Transmembrane helix</keyword>
<dbReference type="RefSeq" id="WP_194845813.1">
    <property type="nucleotide sequence ID" value="NZ_CP075585.1"/>
</dbReference>
<gene>
    <name evidence="2" type="ORF">RHAB15C_0001321</name>
</gene>
<evidence type="ECO:0000313" key="3">
    <source>
        <dbReference type="Proteomes" id="UP000822862"/>
    </source>
</evidence>
<evidence type="ECO:0000313" key="2">
    <source>
        <dbReference type="EMBL" id="QZA59433.1"/>
    </source>
</evidence>
<reference evidence="2 3" key="1">
    <citation type="submission" date="2021-05" db="EMBL/GenBank/DDBJ databases">
        <title>Ecology and evolution of chlamydial symbionts of arthropods.</title>
        <authorList>
            <person name="Halter T."/>
            <person name="Sixt B.S."/>
            <person name="Toenshoff E.R."/>
            <person name="Koestlbacher S."/>
            <person name="Schulz F."/>
            <person name="Kostanjsek R."/>
            <person name="Collingro A."/>
            <person name="Hendrickx F."/>
            <person name="Horn M."/>
        </authorList>
    </citation>
    <scope>NUCLEOTIDE SEQUENCE [LARGE SCALE GENOMIC DNA]</scope>
    <source>
        <strain evidence="2 3">15C</strain>
    </source>
</reference>
<feature type="transmembrane region" description="Helical" evidence="1">
    <location>
        <begin position="91"/>
        <end position="111"/>
    </location>
</feature>
<evidence type="ECO:0000256" key="1">
    <source>
        <dbReference type="SAM" id="Phobius"/>
    </source>
</evidence>
<sequence length="145" mass="16248">MSAITSYTRLLPEIPSEQATNQSSWRTRSWKLLKPQRELFMDLGKLVAAQGVGLIITGLLSDISSQGDFARNLNLHLTDTYYTTCQQAAQAFLVVGIFNTVLLLCTGGYFLKMNQEKCNENISSNMQAAIQHQVEEEMQKQLGRS</sequence>
<keyword evidence="3" id="KW-1185">Reference proteome</keyword>
<feature type="transmembrane region" description="Helical" evidence="1">
    <location>
        <begin position="39"/>
        <end position="60"/>
    </location>
</feature>
<dbReference type="EMBL" id="CP075585">
    <property type="protein sequence ID" value="QZA59433.1"/>
    <property type="molecule type" value="Genomic_DNA"/>
</dbReference>
<proteinExistence type="predicted"/>
<keyword evidence="1" id="KW-0472">Membrane</keyword>
<keyword evidence="1" id="KW-0812">Transmembrane</keyword>
<dbReference type="Proteomes" id="UP000822862">
    <property type="component" value="Chromosome"/>
</dbReference>
<accession>A0ABX8Z560</accession>